<evidence type="ECO:0000313" key="3">
    <source>
        <dbReference type="EMBL" id="EXJ86430.1"/>
    </source>
</evidence>
<comment type="similarity">
    <text evidence="1">Belongs to the peptidase M20A family.</text>
</comment>
<dbReference type="NCBIfam" id="NF006769">
    <property type="entry name" value="PRK09290.1-3"/>
    <property type="match status" value="1"/>
</dbReference>
<dbReference type="STRING" id="1182542.W9Y9X5"/>
<dbReference type="Proteomes" id="UP000019478">
    <property type="component" value="Unassembled WGS sequence"/>
</dbReference>
<evidence type="ECO:0000256" key="2">
    <source>
        <dbReference type="ARBA" id="ARBA00022801"/>
    </source>
</evidence>
<dbReference type="AlphaFoldDB" id="W9Y9X5"/>
<dbReference type="SUPFAM" id="SSF55031">
    <property type="entry name" value="Bacterial exopeptidase dimerisation domain"/>
    <property type="match status" value="1"/>
</dbReference>
<dbReference type="InterPro" id="IPR010158">
    <property type="entry name" value="Amidase_Cbmase"/>
</dbReference>
<protein>
    <recommendedName>
        <fullName evidence="5">Peptidase M20 dimerisation domain-containing protein</fullName>
    </recommendedName>
</protein>
<dbReference type="RefSeq" id="XP_007731709.1">
    <property type="nucleotide sequence ID" value="XM_007733519.1"/>
</dbReference>
<dbReference type="NCBIfam" id="NF006771">
    <property type="entry name" value="PRK09290.1-5"/>
    <property type="match status" value="1"/>
</dbReference>
<name>W9Y9X5_9EURO</name>
<sequence length="476" mass="51840">MRIPSSMKPKTMNPIRSTFAVFHHTLVASSSHASRGYIRRQCHPGLLPVRSFTAKTRLYSASTLTVNQQRLWDTLHHTAQWGGTPEGGVRRLTLTQEDKAVRDWFVDTVQQYGATVKIDEMGNLFAVRPGQNNDIAPIGIGSHLDTQPAGGRYDGILGVQAGIEVLKVLHENEYTTYAPIAVINWTNEEGARFNTGMLSSAVWAGKVSLEDAYNHIDSDGLRFQDELTNIGYLGPVKATHTANPLSAHFEYHIEQGPLLEDESKSVGVVTGVQGMTWLMVTVNGRCQHCGTTPIDRRADALLAAAQMISRINTIAWENKGVTTVGVINSEPQSPGTIPGTVTFSVDIEHLSNDILDSMAQIVQEECASIAGSNSCTVDIKQIWRSAAVQFNKDCIDAVRSSAIELVGKDGYRELPAGAGHDSVNTSYICPTSMVFIPSRNGISHHPSEYSTPEHCALGAQVLLNAVLRFDQGLRGH</sequence>
<dbReference type="NCBIfam" id="TIGR01879">
    <property type="entry name" value="hydantase"/>
    <property type="match status" value="1"/>
</dbReference>
<evidence type="ECO:0000313" key="4">
    <source>
        <dbReference type="Proteomes" id="UP000019478"/>
    </source>
</evidence>
<comment type="caution">
    <text evidence="3">The sequence shown here is derived from an EMBL/GenBank/DDBJ whole genome shotgun (WGS) entry which is preliminary data.</text>
</comment>
<keyword evidence="2" id="KW-0378">Hydrolase</keyword>
<dbReference type="CDD" id="cd03884">
    <property type="entry name" value="M20_bAS"/>
    <property type="match status" value="1"/>
</dbReference>
<dbReference type="PANTHER" id="PTHR32494">
    <property type="entry name" value="ALLANTOATE DEIMINASE-RELATED"/>
    <property type="match status" value="1"/>
</dbReference>
<dbReference type="GeneID" id="19167509"/>
<gene>
    <name evidence="3" type="ORF">A1O3_03381</name>
</gene>
<dbReference type="Gene3D" id="3.40.630.10">
    <property type="entry name" value="Zn peptidases"/>
    <property type="match status" value="1"/>
</dbReference>
<evidence type="ECO:0000256" key="1">
    <source>
        <dbReference type="ARBA" id="ARBA00006247"/>
    </source>
</evidence>
<dbReference type="InterPro" id="IPR036264">
    <property type="entry name" value="Bact_exopeptidase_dim_dom"/>
</dbReference>
<reference evidence="3 4" key="1">
    <citation type="submission" date="2013-03" db="EMBL/GenBank/DDBJ databases">
        <title>The Genome Sequence of Capronia epimyces CBS 606.96.</title>
        <authorList>
            <consortium name="The Broad Institute Genomics Platform"/>
            <person name="Cuomo C."/>
            <person name="de Hoog S."/>
            <person name="Gorbushina A."/>
            <person name="Walker B."/>
            <person name="Young S.K."/>
            <person name="Zeng Q."/>
            <person name="Gargeya S."/>
            <person name="Fitzgerald M."/>
            <person name="Haas B."/>
            <person name="Abouelleil A."/>
            <person name="Allen A.W."/>
            <person name="Alvarado L."/>
            <person name="Arachchi H.M."/>
            <person name="Berlin A.M."/>
            <person name="Chapman S.B."/>
            <person name="Gainer-Dewar J."/>
            <person name="Goldberg J."/>
            <person name="Griggs A."/>
            <person name="Gujja S."/>
            <person name="Hansen M."/>
            <person name="Howarth C."/>
            <person name="Imamovic A."/>
            <person name="Ireland A."/>
            <person name="Larimer J."/>
            <person name="McCowan C."/>
            <person name="Murphy C."/>
            <person name="Pearson M."/>
            <person name="Poon T.W."/>
            <person name="Priest M."/>
            <person name="Roberts A."/>
            <person name="Saif S."/>
            <person name="Shea T."/>
            <person name="Sisk P."/>
            <person name="Sykes S."/>
            <person name="Wortman J."/>
            <person name="Nusbaum C."/>
            <person name="Birren B."/>
        </authorList>
    </citation>
    <scope>NUCLEOTIDE SEQUENCE [LARGE SCALE GENOMIC DNA]</scope>
    <source>
        <strain evidence="3 4">CBS 606.96</strain>
    </source>
</reference>
<evidence type="ECO:0008006" key="5">
    <source>
        <dbReference type="Google" id="ProtNLM"/>
    </source>
</evidence>
<proteinExistence type="inferred from homology"/>
<keyword evidence="4" id="KW-1185">Reference proteome</keyword>
<dbReference type="HOGENOM" id="CLU_024588_2_0_1"/>
<organism evidence="3 4">
    <name type="scientific">Capronia epimyces CBS 606.96</name>
    <dbReference type="NCBI Taxonomy" id="1182542"/>
    <lineage>
        <taxon>Eukaryota</taxon>
        <taxon>Fungi</taxon>
        <taxon>Dikarya</taxon>
        <taxon>Ascomycota</taxon>
        <taxon>Pezizomycotina</taxon>
        <taxon>Eurotiomycetes</taxon>
        <taxon>Chaetothyriomycetidae</taxon>
        <taxon>Chaetothyriales</taxon>
        <taxon>Herpotrichiellaceae</taxon>
        <taxon>Capronia</taxon>
    </lineage>
</organism>
<dbReference type="GO" id="GO:0016813">
    <property type="term" value="F:hydrolase activity, acting on carbon-nitrogen (but not peptide) bonds, in linear amidines"/>
    <property type="evidence" value="ECO:0007669"/>
    <property type="project" value="InterPro"/>
</dbReference>
<dbReference type="PANTHER" id="PTHR32494:SF5">
    <property type="entry name" value="ALLANTOATE AMIDOHYDROLASE"/>
    <property type="match status" value="1"/>
</dbReference>
<dbReference type="SUPFAM" id="SSF53187">
    <property type="entry name" value="Zn-dependent exopeptidases"/>
    <property type="match status" value="1"/>
</dbReference>
<dbReference type="Gene3D" id="3.30.70.360">
    <property type="match status" value="1"/>
</dbReference>
<dbReference type="EMBL" id="AMGY01000003">
    <property type="protein sequence ID" value="EXJ86430.1"/>
    <property type="molecule type" value="Genomic_DNA"/>
</dbReference>
<dbReference type="InterPro" id="IPR002933">
    <property type="entry name" value="Peptidase_M20"/>
</dbReference>
<dbReference type="eggNOG" id="ENOG502QPR4">
    <property type="taxonomic scope" value="Eukaryota"/>
</dbReference>
<dbReference type="OrthoDB" id="4676at2759"/>
<dbReference type="Pfam" id="PF01546">
    <property type="entry name" value="Peptidase_M20"/>
    <property type="match status" value="1"/>
</dbReference>
<accession>W9Y9X5</accession>